<reference evidence="2 3" key="1">
    <citation type="submission" date="2024-10" db="EMBL/GenBank/DDBJ databases">
        <title>The Natural Products Discovery Center: Release of the First 8490 Sequenced Strains for Exploring Actinobacteria Biosynthetic Diversity.</title>
        <authorList>
            <person name="Kalkreuter E."/>
            <person name="Kautsar S.A."/>
            <person name="Yang D."/>
            <person name="Bader C.D."/>
            <person name="Teijaro C.N."/>
            <person name="Fluegel L."/>
            <person name="Davis C.M."/>
            <person name="Simpson J.R."/>
            <person name="Lauterbach L."/>
            <person name="Steele A.D."/>
            <person name="Gui C."/>
            <person name="Meng S."/>
            <person name="Li G."/>
            <person name="Viehrig K."/>
            <person name="Ye F."/>
            <person name="Su P."/>
            <person name="Kiefer A.F."/>
            <person name="Nichols A."/>
            <person name="Cepeda A.J."/>
            <person name="Yan W."/>
            <person name="Fan B."/>
            <person name="Jiang Y."/>
            <person name="Adhikari A."/>
            <person name="Zheng C.-J."/>
            <person name="Schuster L."/>
            <person name="Cowan T.M."/>
            <person name="Smanski M.J."/>
            <person name="Chevrette M.G."/>
            <person name="De Carvalho L.P.S."/>
            <person name="Shen B."/>
        </authorList>
    </citation>
    <scope>NUCLEOTIDE SEQUENCE [LARGE SCALE GENOMIC DNA]</scope>
    <source>
        <strain evidence="2 3">NPDC049639</strain>
    </source>
</reference>
<evidence type="ECO:0000256" key="1">
    <source>
        <dbReference type="SAM" id="MobiDB-lite"/>
    </source>
</evidence>
<evidence type="ECO:0000313" key="3">
    <source>
        <dbReference type="Proteomes" id="UP001612915"/>
    </source>
</evidence>
<dbReference type="RefSeq" id="WP_398280394.1">
    <property type="nucleotide sequence ID" value="NZ_JBITLV010000003.1"/>
</dbReference>
<dbReference type="Gene3D" id="2.30.110.10">
    <property type="entry name" value="Electron Transport, Fmn-binding Protein, Chain A"/>
    <property type="match status" value="1"/>
</dbReference>
<keyword evidence="3" id="KW-1185">Reference proteome</keyword>
<accession>A0ABW8ALZ3</accession>
<proteinExistence type="predicted"/>
<gene>
    <name evidence="2" type="ORF">ACIB24_10000</name>
</gene>
<sequence>MHEVEHLGTAECWRLVREAPYGRLVLWVDERPHVLPVNHVVDHGSLVFRTAPDSLVAAATAAGVVAFQVDGYTRDVDRAWSVTVKGRCIQVRNLHELVAGAGLPIFPWQAGPKNLLIRLEPDEVHGRRFTRAAPTASASPLHRTWPSGLE</sequence>
<dbReference type="Proteomes" id="UP001612915">
    <property type="component" value="Unassembled WGS sequence"/>
</dbReference>
<evidence type="ECO:0000313" key="2">
    <source>
        <dbReference type="EMBL" id="MFI7587394.1"/>
    </source>
</evidence>
<dbReference type="EMBL" id="JBITLV010000003">
    <property type="protein sequence ID" value="MFI7587394.1"/>
    <property type="molecule type" value="Genomic_DNA"/>
</dbReference>
<dbReference type="Pfam" id="PF12900">
    <property type="entry name" value="Pyridox_ox_2"/>
    <property type="match status" value="1"/>
</dbReference>
<name>A0ABW8ALZ3_9ACTN</name>
<dbReference type="InterPro" id="IPR024747">
    <property type="entry name" value="Pyridox_Oxase-rel"/>
</dbReference>
<comment type="caution">
    <text evidence="2">The sequence shown here is derived from an EMBL/GenBank/DDBJ whole genome shotgun (WGS) entry which is preliminary data.</text>
</comment>
<protein>
    <submittedName>
        <fullName evidence="2">Pyridoxamine 5'-phosphate oxidase family protein</fullName>
    </submittedName>
</protein>
<organism evidence="2 3">
    <name type="scientific">Spongisporangium articulatum</name>
    <dbReference type="NCBI Taxonomy" id="3362603"/>
    <lineage>
        <taxon>Bacteria</taxon>
        <taxon>Bacillati</taxon>
        <taxon>Actinomycetota</taxon>
        <taxon>Actinomycetes</taxon>
        <taxon>Kineosporiales</taxon>
        <taxon>Kineosporiaceae</taxon>
        <taxon>Spongisporangium</taxon>
    </lineage>
</organism>
<dbReference type="SUPFAM" id="SSF50475">
    <property type="entry name" value="FMN-binding split barrel"/>
    <property type="match status" value="1"/>
</dbReference>
<dbReference type="InterPro" id="IPR012349">
    <property type="entry name" value="Split_barrel_FMN-bd"/>
</dbReference>
<feature type="region of interest" description="Disordered" evidence="1">
    <location>
        <begin position="131"/>
        <end position="150"/>
    </location>
</feature>